<evidence type="ECO:0000259" key="2">
    <source>
        <dbReference type="Pfam" id="PF26526"/>
    </source>
</evidence>
<feature type="region of interest" description="Disordered" evidence="1">
    <location>
        <begin position="123"/>
        <end position="142"/>
    </location>
</feature>
<dbReference type="InterPro" id="IPR058488">
    <property type="entry name" value="DUF8175"/>
</dbReference>
<gene>
    <name evidence="3" type="ORF">RM550_26230</name>
</gene>
<evidence type="ECO:0000313" key="3">
    <source>
        <dbReference type="EMBL" id="MDT0459173.1"/>
    </source>
</evidence>
<reference evidence="3" key="1">
    <citation type="submission" date="2024-05" db="EMBL/GenBank/DDBJ databases">
        <title>30 novel species of actinomycetes from the DSMZ collection.</title>
        <authorList>
            <person name="Nouioui I."/>
        </authorList>
    </citation>
    <scope>NUCLEOTIDE SEQUENCE</scope>
    <source>
        <strain evidence="3">DSM 41527</strain>
    </source>
</reference>
<comment type="caution">
    <text evidence="3">The sequence shown here is derived from an EMBL/GenBank/DDBJ whole genome shotgun (WGS) entry which is preliminary data.</text>
</comment>
<dbReference type="RefSeq" id="WP_311626223.1">
    <property type="nucleotide sequence ID" value="NZ_JAVRFE010000040.1"/>
</dbReference>
<feature type="region of interest" description="Disordered" evidence="1">
    <location>
        <begin position="36"/>
        <end position="61"/>
    </location>
</feature>
<keyword evidence="4" id="KW-1185">Reference proteome</keyword>
<proteinExistence type="predicted"/>
<dbReference type="EMBL" id="JAVRFE010000040">
    <property type="protein sequence ID" value="MDT0459173.1"/>
    <property type="molecule type" value="Genomic_DNA"/>
</dbReference>
<organism evidence="3 4">
    <name type="scientific">Streptomyces mooreae</name>
    <dbReference type="NCBI Taxonomy" id="3075523"/>
    <lineage>
        <taxon>Bacteria</taxon>
        <taxon>Bacillati</taxon>
        <taxon>Actinomycetota</taxon>
        <taxon>Actinomycetes</taxon>
        <taxon>Kitasatosporales</taxon>
        <taxon>Streptomycetaceae</taxon>
        <taxon>Streptomyces</taxon>
    </lineage>
</organism>
<evidence type="ECO:0000313" key="4">
    <source>
        <dbReference type="Proteomes" id="UP001180551"/>
    </source>
</evidence>
<evidence type="ECO:0000256" key="1">
    <source>
        <dbReference type="SAM" id="MobiDB-lite"/>
    </source>
</evidence>
<feature type="domain" description="DUF8175" evidence="2">
    <location>
        <begin position="60"/>
        <end position="213"/>
    </location>
</feature>
<sequence>MAPRTRTDRSGPARWGIAAGTVTALTTVAIGVSVTTGNTSTAPTTPSEEPQHPPTTTTAARVTDGVPVGYSRTEPGAKAAAANFVIVRGSVGYLTSAPARHRALAVMNAEGADRGTVTEADKEADKAAKELHGGAKKADSSQAISRTGVLSSRALAFDIHRAAIRLWTTTVRGNASSHSSPHLAFGSVTVNLTWEHGDWKTDSMTSGTGLVAPLSPQQATNPAGDFSEYVRGKAKDPVLRRSTGAESLVDPYEHDAQGAAAAATNAVTLYGDPRFFTDTGWRHRMLRATAAPSVLASVTNDADSTAQLVTENRQLDADGRTADGGRLVTRTAVLATRVLSRSGQATSVELWTASVGGVAGADETADETERPQVAFQRMAVDLAWVNHTWKTMTVTQGQPLVPAPPAREQASPASSFADVGGVSDASALAG</sequence>
<dbReference type="Pfam" id="PF26526">
    <property type="entry name" value="DUF8175"/>
    <property type="match status" value="1"/>
</dbReference>
<name>A0ABU2TE03_9ACTN</name>
<feature type="compositionally biased region" description="Basic and acidic residues" evidence="1">
    <location>
        <begin position="123"/>
        <end position="139"/>
    </location>
</feature>
<accession>A0ABU2TE03</accession>
<protein>
    <recommendedName>
        <fullName evidence="2">DUF8175 domain-containing protein</fullName>
    </recommendedName>
</protein>
<dbReference type="Proteomes" id="UP001180551">
    <property type="component" value="Unassembled WGS sequence"/>
</dbReference>
<feature type="region of interest" description="Disordered" evidence="1">
    <location>
        <begin position="397"/>
        <end position="420"/>
    </location>
</feature>
<feature type="compositionally biased region" description="Low complexity" evidence="1">
    <location>
        <begin position="36"/>
        <end position="48"/>
    </location>
</feature>